<evidence type="ECO:0000313" key="2">
    <source>
        <dbReference type="Proteomes" id="UP000069697"/>
    </source>
</evidence>
<organism evidence="1 2">
    <name type="scientific">Paenibacillus amylolyticus</name>
    <dbReference type="NCBI Taxonomy" id="1451"/>
    <lineage>
        <taxon>Bacteria</taxon>
        <taxon>Bacillati</taxon>
        <taxon>Bacillota</taxon>
        <taxon>Bacilli</taxon>
        <taxon>Bacillales</taxon>
        <taxon>Paenibacillaceae</taxon>
        <taxon>Paenibacillus</taxon>
    </lineage>
</organism>
<gene>
    <name evidence="1" type="ORF">PAHA3_1377</name>
</gene>
<comment type="caution">
    <text evidence="1">The sequence shown here is derived from an EMBL/GenBank/DDBJ whole genome shotgun (WGS) entry which is preliminary data.</text>
</comment>
<evidence type="ECO:0008006" key="3">
    <source>
        <dbReference type="Google" id="ProtNLM"/>
    </source>
</evidence>
<dbReference type="AlphaFoldDB" id="A0A124DXK1"/>
<dbReference type="EMBL" id="BCNV01000001">
    <property type="protein sequence ID" value="GAS81303.1"/>
    <property type="molecule type" value="Genomic_DNA"/>
</dbReference>
<dbReference type="Proteomes" id="UP000069697">
    <property type="component" value="Unassembled WGS sequence"/>
</dbReference>
<sequence>MKKMLFVTDLYYPAKGRNYYEEDLYLTSQLREDFDLIICHPEDTESFEDVVDLIVFRNAGPVANFKEKYQAFRKRIVDKQLNTYNSFNGKADMNGKEYLLELTNVNFPVIPTIDSVENVKFLPEVEHFIVKPKDGADSIGMKRITKEELSNEIDNEQHSVLVQPFIPFEYEVSFYFIDKDYQYALYAPDKDKRWELKEYTPTEQDLSFAQKFIDWNNIDYGIQRVDACRTPSGELLLVELEDLNPYLSLLELSPKTRAEFIQNMKESLINALSLNYLG</sequence>
<reference evidence="1 2" key="1">
    <citation type="journal article" date="2016" name="Genome Announc.">
        <title>Draft Genome Sequence of Paenibacillus amylolyticus Heshi-A3, Isolated from Fermented Rice Bran in a Japanese Fermented Seafood Dish.</title>
        <authorList>
            <person name="Akuzawa S."/>
            <person name="Nagaoka J."/>
            <person name="Kanekatsu M."/>
            <person name="Kubota E."/>
            <person name="Ohtake R."/>
            <person name="Suzuki T."/>
            <person name="Kanesaki Y."/>
        </authorList>
    </citation>
    <scope>NUCLEOTIDE SEQUENCE [LARGE SCALE GENOMIC DNA]</scope>
    <source>
        <strain evidence="1 2">Heshi-A3</strain>
    </source>
</reference>
<accession>A0A124DXK1</accession>
<dbReference type="RefSeq" id="WP_062834026.1">
    <property type="nucleotide sequence ID" value="NZ_BCNV01000001.1"/>
</dbReference>
<name>A0A124DXK1_PAEAM</name>
<protein>
    <recommendedName>
        <fullName evidence="3">ATP-grasp domain-containing protein</fullName>
    </recommendedName>
</protein>
<proteinExistence type="predicted"/>
<evidence type="ECO:0000313" key="1">
    <source>
        <dbReference type="EMBL" id="GAS81303.1"/>
    </source>
</evidence>
<dbReference type="SUPFAM" id="SSF56059">
    <property type="entry name" value="Glutathione synthetase ATP-binding domain-like"/>
    <property type="match status" value="1"/>
</dbReference>
<reference evidence="2" key="2">
    <citation type="submission" date="2016-01" db="EMBL/GenBank/DDBJ databases">
        <title>Draft Genome Sequence of Paenibacillus amylolyticus Heshi-A3 that Was Isolated from Fermented Rice Bran with Aging Salted Mackerel, Which Was Named Heshiko as Traditional Fermented Seafood in Japan.</title>
        <authorList>
            <person name="Akuzawa S."/>
            <person name="Nakagawa J."/>
            <person name="Kanekatsu T."/>
            <person name="Kubota E."/>
            <person name="Ohtake R."/>
            <person name="Suzuki T."/>
            <person name="Kanesaki Y."/>
        </authorList>
    </citation>
    <scope>NUCLEOTIDE SEQUENCE [LARGE SCALE GENOMIC DNA]</scope>
    <source>
        <strain evidence="2">Heshi-A3</strain>
    </source>
</reference>